<organism evidence="2 3">
    <name type="scientific">Croceicoccus pelagius</name>
    <dbReference type="NCBI Taxonomy" id="1703341"/>
    <lineage>
        <taxon>Bacteria</taxon>
        <taxon>Pseudomonadati</taxon>
        <taxon>Pseudomonadota</taxon>
        <taxon>Alphaproteobacteria</taxon>
        <taxon>Sphingomonadales</taxon>
        <taxon>Erythrobacteraceae</taxon>
        <taxon>Croceicoccus</taxon>
    </lineage>
</organism>
<keyword evidence="3" id="KW-1185">Reference proteome</keyword>
<feature type="chain" id="PRO_5037840082" evidence="1">
    <location>
        <begin position="20"/>
        <end position="167"/>
    </location>
</feature>
<reference evidence="2 3" key="1">
    <citation type="journal article" date="2014" name="Int. J. Syst. Evol. Microbiol.">
        <title>Complete genome sequence of Corynebacterium casei LMG S-19264T (=DSM 44701T), isolated from a smear-ripened cheese.</title>
        <authorList>
            <consortium name="US DOE Joint Genome Institute (JGI-PGF)"/>
            <person name="Walter F."/>
            <person name="Albersmeier A."/>
            <person name="Kalinowski J."/>
            <person name="Ruckert C."/>
        </authorList>
    </citation>
    <scope>NUCLEOTIDE SEQUENCE [LARGE SCALE GENOMIC DNA]</scope>
    <source>
        <strain evidence="2 3">CGMCC 1.15358</strain>
    </source>
</reference>
<sequence length="167" mass="18127">MTWLKIATLCASLSALAFAGPAAAQSKPASPEQVSEAVDVCAAITSPTWIELDDLKAYGWKNVRKSSGNRQMVVRGAYEKIGNEAYIVITKENLRDKTCIVMTKLETTADYNTLARDVSAVIGMPVTQDGFVYTWLRSEKTVEMNPSGDRSSPKALFVVSAAQETAE</sequence>
<feature type="signal peptide" evidence="1">
    <location>
        <begin position="1"/>
        <end position="19"/>
    </location>
</feature>
<evidence type="ECO:0000256" key="1">
    <source>
        <dbReference type="SAM" id="SignalP"/>
    </source>
</evidence>
<dbReference type="AlphaFoldDB" id="A0A916Y6F3"/>
<comment type="caution">
    <text evidence="2">The sequence shown here is derived from an EMBL/GenBank/DDBJ whole genome shotgun (WGS) entry which is preliminary data.</text>
</comment>
<dbReference type="RefSeq" id="WP_066765635.1">
    <property type="nucleotide sequence ID" value="NZ_BMIO01000001.1"/>
</dbReference>
<evidence type="ECO:0000313" key="2">
    <source>
        <dbReference type="EMBL" id="GGD32031.1"/>
    </source>
</evidence>
<proteinExistence type="predicted"/>
<accession>A0A916Y6F3</accession>
<evidence type="ECO:0000313" key="3">
    <source>
        <dbReference type="Proteomes" id="UP000598997"/>
    </source>
</evidence>
<dbReference type="EMBL" id="BMIO01000001">
    <property type="protein sequence ID" value="GGD32031.1"/>
    <property type="molecule type" value="Genomic_DNA"/>
</dbReference>
<protein>
    <submittedName>
        <fullName evidence="2">Uncharacterized protein</fullName>
    </submittedName>
</protein>
<name>A0A916Y6F3_9SPHN</name>
<gene>
    <name evidence="2" type="ORF">GCM10010989_02580</name>
</gene>
<dbReference type="OrthoDB" id="7409556at2"/>
<dbReference type="Proteomes" id="UP000598997">
    <property type="component" value="Unassembled WGS sequence"/>
</dbReference>
<keyword evidence="1" id="KW-0732">Signal</keyword>